<feature type="transmembrane region" description="Helical" evidence="6">
    <location>
        <begin position="90"/>
        <end position="109"/>
    </location>
</feature>
<feature type="transmembrane region" description="Helical" evidence="6">
    <location>
        <begin position="60"/>
        <end position="83"/>
    </location>
</feature>
<keyword evidence="9" id="KW-1185">Reference proteome</keyword>
<name>A0ABW1FPW4_9ACTN</name>
<evidence type="ECO:0000256" key="3">
    <source>
        <dbReference type="ARBA" id="ARBA00022692"/>
    </source>
</evidence>
<feature type="transmembrane region" description="Helical" evidence="6">
    <location>
        <begin position="311"/>
        <end position="330"/>
    </location>
</feature>
<evidence type="ECO:0000313" key="8">
    <source>
        <dbReference type="EMBL" id="MFC5895992.1"/>
    </source>
</evidence>
<organism evidence="8 9">
    <name type="scientific">Streptomyces ramulosus</name>
    <dbReference type="NCBI Taxonomy" id="47762"/>
    <lineage>
        <taxon>Bacteria</taxon>
        <taxon>Bacillati</taxon>
        <taxon>Actinomycetota</taxon>
        <taxon>Actinomycetes</taxon>
        <taxon>Kitasatosporales</taxon>
        <taxon>Streptomycetaceae</taxon>
        <taxon>Streptomyces</taxon>
    </lineage>
</organism>
<dbReference type="PANTHER" id="PTHR43124:SF8">
    <property type="entry name" value="INNER MEMBRANE TRANSPORT PROTEIN YDHP"/>
    <property type="match status" value="1"/>
</dbReference>
<reference evidence="9" key="1">
    <citation type="journal article" date="2019" name="Int. J. Syst. Evol. Microbiol.">
        <title>The Global Catalogue of Microorganisms (GCM) 10K type strain sequencing project: providing services to taxonomists for standard genome sequencing and annotation.</title>
        <authorList>
            <consortium name="The Broad Institute Genomics Platform"/>
            <consortium name="The Broad Institute Genome Sequencing Center for Infectious Disease"/>
            <person name="Wu L."/>
            <person name="Ma J."/>
        </authorList>
    </citation>
    <scope>NUCLEOTIDE SEQUENCE [LARGE SCALE GENOMIC DNA]</scope>
    <source>
        <strain evidence="9">CGMCC 1.15809</strain>
    </source>
</reference>
<feature type="domain" description="Major facilitator superfamily (MFS) profile" evidence="7">
    <location>
        <begin position="24"/>
        <end position="398"/>
    </location>
</feature>
<dbReference type="InterPro" id="IPR020846">
    <property type="entry name" value="MFS_dom"/>
</dbReference>
<evidence type="ECO:0000259" key="7">
    <source>
        <dbReference type="PROSITE" id="PS50850"/>
    </source>
</evidence>
<feature type="transmembrane region" description="Helical" evidence="6">
    <location>
        <begin position="255"/>
        <end position="274"/>
    </location>
</feature>
<comment type="subcellular location">
    <subcellularLocation>
        <location evidence="1">Cell membrane</location>
        <topology evidence="1">Multi-pass membrane protein</topology>
    </subcellularLocation>
</comment>
<evidence type="ECO:0000256" key="1">
    <source>
        <dbReference type="ARBA" id="ARBA00004651"/>
    </source>
</evidence>
<gene>
    <name evidence="8" type="ORF">ACFP3M_24675</name>
</gene>
<evidence type="ECO:0000256" key="6">
    <source>
        <dbReference type="SAM" id="Phobius"/>
    </source>
</evidence>
<feature type="transmembrane region" description="Helical" evidence="6">
    <location>
        <begin position="376"/>
        <end position="395"/>
    </location>
</feature>
<dbReference type="InterPro" id="IPR011701">
    <property type="entry name" value="MFS"/>
</dbReference>
<dbReference type="Proteomes" id="UP001596241">
    <property type="component" value="Unassembled WGS sequence"/>
</dbReference>
<keyword evidence="4 6" id="KW-1133">Transmembrane helix</keyword>
<protein>
    <submittedName>
        <fullName evidence="8">MFS transporter</fullName>
    </submittedName>
</protein>
<feature type="transmembrane region" description="Helical" evidence="6">
    <location>
        <begin position="179"/>
        <end position="201"/>
    </location>
</feature>
<dbReference type="PROSITE" id="PS50850">
    <property type="entry name" value="MFS"/>
    <property type="match status" value="1"/>
</dbReference>
<dbReference type="InterPro" id="IPR036259">
    <property type="entry name" value="MFS_trans_sf"/>
</dbReference>
<keyword evidence="2" id="KW-1003">Cell membrane</keyword>
<sequence length="412" mass="42718">MTTAPTTRTAPPAAPKSRPTMPLTVYVLGLGIFAMVTSELQVSGLMPVMARGLDVPIPQIGYLISYYAFAMAVGGPLLAVALLRLRHKSGLMVLFALFVLGEALAAASPGYAVMVLARIVTGAVSGAFFGVALAVCVEVADEKLRGRATSLVLGGLMVGTVLGLPGANLIGQHWGWRASFWTVTALTAVVGLITAATVPALEKQEARSLREETAELKRPRLWAVFSTSTLVIGATYAAFSYFTPILKQVTGFGDGTVPLLLIAYGVATVIGNNVVGRLADRHTLPVLTAGLIALTAFLTLFGLLADQPVPAVVALLGTGLVGVTMNPALVTRVMRTANGRPLVNTVHTSMITMGVVIGSWAGGLGIGAGYGLRAPLWVGATLAVLGFLSLLPDLITARRIRRATDPAATTGP</sequence>
<feature type="transmembrane region" description="Helical" evidence="6">
    <location>
        <begin position="286"/>
        <end position="305"/>
    </location>
</feature>
<dbReference type="Gene3D" id="1.20.1250.20">
    <property type="entry name" value="MFS general substrate transporter like domains"/>
    <property type="match status" value="2"/>
</dbReference>
<keyword evidence="3 6" id="KW-0812">Transmembrane</keyword>
<feature type="transmembrane region" description="Helical" evidence="6">
    <location>
        <begin position="148"/>
        <end position="167"/>
    </location>
</feature>
<dbReference type="InterPro" id="IPR050189">
    <property type="entry name" value="MFS_Efflux_Transporters"/>
</dbReference>
<dbReference type="PANTHER" id="PTHR43124">
    <property type="entry name" value="PURINE EFFLUX PUMP PBUE"/>
    <property type="match status" value="1"/>
</dbReference>
<dbReference type="CDD" id="cd17324">
    <property type="entry name" value="MFS_NepI_like"/>
    <property type="match status" value="1"/>
</dbReference>
<evidence type="ECO:0000313" key="9">
    <source>
        <dbReference type="Proteomes" id="UP001596241"/>
    </source>
</evidence>
<dbReference type="RefSeq" id="WP_345089508.1">
    <property type="nucleotide sequence ID" value="NZ_BAAAWG010000015.1"/>
</dbReference>
<evidence type="ECO:0000256" key="2">
    <source>
        <dbReference type="ARBA" id="ARBA00022475"/>
    </source>
</evidence>
<feature type="transmembrane region" description="Helical" evidence="6">
    <location>
        <begin position="115"/>
        <end position="136"/>
    </location>
</feature>
<feature type="transmembrane region" description="Helical" evidence="6">
    <location>
        <begin position="21"/>
        <end position="40"/>
    </location>
</feature>
<keyword evidence="5 6" id="KW-0472">Membrane</keyword>
<dbReference type="Pfam" id="PF07690">
    <property type="entry name" value="MFS_1"/>
    <property type="match status" value="1"/>
</dbReference>
<proteinExistence type="predicted"/>
<feature type="transmembrane region" description="Helical" evidence="6">
    <location>
        <begin position="221"/>
        <end position="243"/>
    </location>
</feature>
<feature type="transmembrane region" description="Helical" evidence="6">
    <location>
        <begin position="351"/>
        <end position="370"/>
    </location>
</feature>
<evidence type="ECO:0000256" key="4">
    <source>
        <dbReference type="ARBA" id="ARBA00022989"/>
    </source>
</evidence>
<dbReference type="EMBL" id="JBHSPW010000012">
    <property type="protein sequence ID" value="MFC5895992.1"/>
    <property type="molecule type" value="Genomic_DNA"/>
</dbReference>
<comment type="caution">
    <text evidence="8">The sequence shown here is derived from an EMBL/GenBank/DDBJ whole genome shotgun (WGS) entry which is preliminary data.</text>
</comment>
<dbReference type="SUPFAM" id="SSF103473">
    <property type="entry name" value="MFS general substrate transporter"/>
    <property type="match status" value="1"/>
</dbReference>
<accession>A0ABW1FPW4</accession>
<evidence type="ECO:0000256" key="5">
    <source>
        <dbReference type="ARBA" id="ARBA00023136"/>
    </source>
</evidence>